<comment type="caution">
    <text evidence="1">The sequence shown here is derived from an EMBL/GenBank/DDBJ whole genome shotgun (WGS) entry which is preliminary data.</text>
</comment>
<dbReference type="RefSeq" id="WP_101248820.1">
    <property type="nucleotide sequence ID" value="NZ_PIUM01000001.1"/>
</dbReference>
<dbReference type="InterPro" id="IPR014718">
    <property type="entry name" value="GH-type_carb-bd"/>
</dbReference>
<dbReference type="Gene3D" id="2.70.98.10">
    <property type="match status" value="1"/>
</dbReference>
<gene>
    <name evidence="1" type="ORF">CWS72_01770</name>
</gene>
<accession>A0A2N3Q1Q8</accession>
<dbReference type="EMBL" id="PIUM01000001">
    <property type="protein sequence ID" value="PKU26589.1"/>
    <property type="molecule type" value="Genomic_DNA"/>
</dbReference>
<dbReference type="Pfam" id="PF01263">
    <property type="entry name" value="Aldose_epim"/>
    <property type="match status" value="1"/>
</dbReference>
<dbReference type="GO" id="GO:0030246">
    <property type="term" value="F:carbohydrate binding"/>
    <property type="evidence" value="ECO:0007669"/>
    <property type="project" value="InterPro"/>
</dbReference>
<dbReference type="InterPro" id="IPR008183">
    <property type="entry name" value="Aldose_1/G6P_1-epimerase"/>
</dbReference>
<dbReference type="GO" id="GO:0016853">
    <property type="term" value="F:isomerase activity"/>
    <property type="evidence" value="ECO:0007669"/>
    <property type="project" value="InterPro"/>
</dbReference>
<organism evidence="1 2">
    <name type="scientific">Telmatospirillum siberiense</name>
    <dbReference type="NCBI Taxonomy" id="382514"/>
    <lineage>
        <taxon>Bacteria</taxon>
        <taxon>Pseudomonadati</taxon>
        <taxon>Pseudomonadota</taxon>
        <taxon>Alphaproteobacteria</taxon>
        <taxon>Rhodospirillales</taxon>
        <taxon>Rhodospirillaceae</taxon>
        <taxon>Telmatospirillum</taxon>
    </lineage>
</organism>
<keyword evidence="2" id="KW-1185">Reference proteome</keyword>
<sequence length="300" mass="33078">MTNSDFVSLTAGTSRLTLWPETGGAIVDWQHDGISLFRNIPDEALAAHSARRLGCFPLIPYSNRIARASLTFGEETYALRPDLNGEPHSIHGNGWYTPWIVTERTDKRLVLTLDHQARGDGVADWPFSYVATQTFSLGESGLDIALRIENRDGKAMPAGFGLHPYFRRTPKAQMMFQAASVWLNGADKLPRGQQPVPSAWSFATLRSPAEAELDHCFAGWNGTARIVWPEDALGLTIEASAEFSHLVVYTPAERDFFCVEPVSHMNDAMNRMDVDGHGVAVLAPGQALEGGVRFRLDRLA</sequence>
<dbReference type="AlphaFoldDB" id="A0A2N3Q1Q8"/>
<dbReference type="Proteomes" id="UP000233293">
    <property type="component" value="Unassembled WGS sequence"/>
</dbReference>
<dbReference type="InterPro" id="IPR011013">
    <property type="entry name" value="Gal_mutarotase_sf_dom"/>
</dbReference>
<dbReference type="OrthoDB" id="9796517at2"/>
<name>A0A2N3Q1Q8_9PROT</name>
<dbReference type="CDD" id="cd09021">
    <property type="entry name" value="Aldose_epim_Ec_YphB"/>
    <property type="match status" value="1"/>
</dbReference>
<evidence type="ECO:0000313" key="2">
    <source>
        <dbReference type="Proteomes" id="UP000233293"/>
    </source>
</evidence>
<dbReference type="SUPFAM" id="SSF74650">
    <property type="entry name" value="Galactose mutarotase-like"/>
    <property type="match status" value="1"/>
</dbReference>
<dbReference type="GO" id="GO:0005975">
    <property type="term" value="P:carbohydrate metabolic process"/>
    <property type="evidence" value="ECO:0007669"/>
    <property type="project" value="InterPro"/>
</dbReference>
<proteinExistence type="predicted"/>
<evidence type="ECO:0000313" key="1">
    <source>
        <dbReference type="EMBL" id="PKU26589.1"/>
    </source>
</evidence>
<protein>
    <submittedName>
        <fullName evidence="1">Aldose 1-epimerase</fullName>
    </submittedName>
</protein>
<reference evidence="2" key="1">
    <citation type="submission" date="2017-12" db="EMBL/GenBank/DDBJ databases">
        <title>Draft genome sequence of Telmatospirillum siberiense 26-4b1T, an acidotolerant peatland alphaproteobacterium potentially involved in sulfur cycling.</title>
        <authorList>
            <person name="Hausmann B."/>
            <person name="Pjevac P."/>
            <person name="Schreck K."/>
            <person name="Herbold C.W."/>
            <person name="Daims H."/>
            <person name="Wagner M."/>
            <person name="Pester M."/>
            <person name="Loy A."/>
        </authorList>
    </citation>
    <scope>NUCLEOTIDE SEQUENCE [LARGE SCALE GENOMIC DNA]</scope>
    <source>
        <strain evidence="2">26-4b1</strain>
    </source>
</reference>